<feature type="domain" description="Phage shock protein PspC N-terminal" evidence="8">
    <location>
        <begin position="188"/>
        <end position="266"/>
    </location>
</feature>
<evidence type="ECO:0000256" key="2">
    <source>
        <dbReference type="ARBA" id="ARBA00022475"/>
    </source>
</evidence>
<comment type="subcellular location">
    <subcellularLocation>
        <location evidence="1">Cell membrane</location>
        <topology evidence="1">Single-pass membrane protein</topology>
    </subcellularLocation>
</comment>
<feature type="domain" description="Phage shock protein PspC N-terminal" evidence="8">
    <location>
        <begin position="121"/>
        <end position="177"/>
    </location>
</feature>
<protein>
    <submittedName>
        <fullName evidence="11">DNA-binding transcriptional activator PspC</fullName>
    </submittedName>
</protein>
<feature type="domain" description="PspC-related transmembrane region" evidence="9">
    <location>
        <begin position="322"/>
        <end position="457"/>
    </location>
</feature>
<dbReference type="PANTHER" id="PTHR33885">
    <property type="entry name" value="PHAGE SHOCK PROTEIN C"/>
    <property type="match status" value="1"/>
</dbReference>
<feature type="region of interest" description="Disordered" evidence="6">
    <location>
        <begin position="678"/>
        <end position="703"/>
    </location>
</feature>
<accession>A0A1J5T398</accession>
<feature type="transmembrane region" description="Helical" evidence="7">
    <location>
        <begin position="243"/>
        <end position="263"/>
    </location>
</feature>
<feature type="transmembrane region" description="Helical" evidence="7">
    <location>
        <begin position="354"/>
        <end position="384"/>
    </location>
</feature>
<feature type="compositionally biased region" description="Low complexity" evidence="6">
    <location>
        <begin position="100"/>
        <end position="117"/>
    </location>
</feature>
<dbReference type="EMBL" id="MLJW01000032">
    <property type="protein sequence ID" value="OIR08316.1"/>
    <property type="molecule type" value="Genomic_DNA"/>
</dbReference>
<evidence type="ECO:0000256" key="5">
    <source>
        <dbReference type="ARBA" id="ARBA00023136"/>
    </source>
</evidence>
<feature type="transmembrane region" description="Helical" evidence="7">
    <location>
        <begin position="430"/>
        <end position="453"/>
    </location>
</feature>
<evidence type="ECO:0000259" key="8">
    <source>
        <dbReference type="Pfam" id="PF04024"/>
    </source>
</evidence>
<dbReference type="InterPro" id="IPR054319">
    <property type="entry name" value="PspC-rel_ToastRack"/>
</dbReference>
<evidence type="ECO:0000313" key="11">
    <source>
        <dbReference type="EMBL" id="OIR08316.1"/>
    </source>
</evidence>
<sequence length="733" mass="83709">MKRVININFQGRVIPIEESAYDLLKKYIDSLTKFFANEEGREEIINDIEGRIAELFGEALKKGSTCVTDDDVTRIIDSMGRPEDFDNEENNVKAQLSGEQTKSNASSSQQKSSATNADEPRRFYRDENHKVLGGVCSGIANYFGIDPVIVRVIFLVTTFGAGFGFLAYIILWVAAPSSASKVIGSQRKRLFRDPEEKIIAGVCSGLAQYFNISVWIPRLLFLIPFISFVFRSTHWDWWGFPHFLSLSFSPGALFIYIIFWLVIPEAKSTADKLEMKGEKVDLNNIKNTIQSDMEGIKERAEKFGTEVKEKAQEWGKEFSETVSDKSKQFSSEATSVVKTHSTGLGDIIVLIFKIFAYFILGVVLFALVVALFSIGVVFTGLLPAKDYVIANGWQNLFAWGTLILFVWVPVLGIVTFIIRRIAKLKGNSSLIRNSFLALWLVGLVCFIGLIVSLRNDFRYSNHVVEQTVSISNPKIDKLEITVPTSKYYSNRRWFKMEPFARLDEDTVYVQNVRVRIVKSSTDSFQVVMVKLANGKSKNQADEIASKINYNITQKDSLLVLDKGIALTENEKFRNQVVILTISVPVGKRIKVNENIGWGNQSHFNIMWDSDDMGWNFYDDQQEERWRNNVEYLQTAKGLERVDKQSDDEDGNSIEDFKKSKEQILREKEQKLRELKEIDKQLQDSPADSSKYHYQPDTPKKSEIKKVAQTTDSKFRNTDFQFRTNDLLLLKFYI</sequence>
<dbReference type="PANTHER" id="PTHR33885:SF3">
    <property type="entry name" value="PHAGE SHOCK PROTEIN C"/>
    <property type="match status" value="1"/>
</dbReference>
<dbReference type="GO" id="GO:0005886">
    <property type="term" value="C:plasma membrane"/>
    <property type="evidence" value="ECO:0007669"/>
    <property type="project" value="UniProtKB-SubCell"/>
</dbReference>
<keyword evidence="2" id="KW-1003">Cell membrane</keyword>
<feature type="transmembrane region" description="Helical" evidence="7">
    <location>
        <begin position="198"/>
        <end position="223"/>
    </location>
</feature>
<feature type="region of interest" description="Disordered" evidence="6">
    <location>
        <begin position="640"/>
        <end position="659"/>
    </location>
</feature>
<feature type="region of interest" description="Disordered" evidence="6">
    <location>
        <begin position="79"/>
        <end position="120"/>
    </location>
</feature>
<dbReference type="InterPro" id="IPR052027">
    <property type="entry name" value="PspC"/>
</dbReference>
<evidence type="ECO:0000256" key="1">
    <source>
        <dbReference type="ARBA" id="ARBA00004162"/>
    </source>
</evidence>
<keyword evidence="11" id="KW-0238">DNA-binding</keyword>
<evidence type="ECO:0000256" key="6">
    <source>
        <dbReference type="SAM" id="MobiDB-lite"/>
    </source>
</evidence>
<evidence type="ECO:0000259" key="9">
    <source>
        <dbReference type="Pfam" id="PF22571"/>
    </source>
</evidence>
<name>A0A1J5T398_9ZZZZ</name>
<keyword evidence="4 7" id="KW-1133">Transmembrane helix</keyword>
<reference evidence="11" key="1">
    <citation type="submission" date="2016-10" db="EMBL/GenBank/DDBJ databases">
        <title>Sequence of Gallionella enrichment culture.</title>
        <authorList>
            <person name="Poehlein A."/>
            <person name="Muehling M."/>
            <person name="Daniel R."/>
        </authorList>
    </citation>
    <scope>NUCLEOTIDE SEQUENCE</scope>
</reference>
<dbReference type="GO" id="GO:0003677">
    <property type="term" value="F:DNA binding"/>
    <property type="evidence" value="ECO:0007669"/>
    <property type="project" value="UniProtKB-KW"/>
</dbReference>
<feature type="transmembrane region" description="Helical" evidence="7">
    <location>
        <begin position="152"/>
        <end position="177"/>
    </location>
</feature>
<dbReference type="Pfam" id="PF22744">
    <property type="entry name" value="Toast-rack_PspC-Cterm"/>
    <property type="match status" value="1"/>
</dbReference>
<keyword evidence="3 7" id="KW-0812">Transmembrane</keyword>
<gene>
    <name evidence="11" type="ORF">GALL_94840</name>
</gene>
<feature type="domain" description="PspC-related ToastRack" evidence="10">
    <location>
        <begin position="502"/>
        <end position="609"/>
    </location>
</feature>
<dbReference type="AlphaFoldDB" id="A0A1J5T398"/>
<organism evidence="11">
    <name type="scientific">mine drainage metagenome</name>
    <dbReference type="NCBI Taxonomy" id="410659"/>
    <lineage>
        <taxon>unclassified sequences</taxon>
        <taxon>metagenomes</taxon>
        <taxon>ecological metagenomes</taxon>
    </lineage>
</organism>
<proteinExistence type="predicted"/>
<dbReference type="Pfam" id="PF04024">
    <property type="entry name" value="PspC"/>
    <property type="match status" value="2"/>
</dbReference>
<dbReference type="InterPro" id="IPR007168">
    <property type="entry name" value="Phageshock_PspC_N"/>
</dbReference>
<evidence type="ECO:0000256" key="3">
    <source>
        <dbReference type="ARBA" id="ARBA00022692"/>
    </source>
</evidence>
<dbReference type="InterPro" id="IPR054321">
    <property type="entry name" value="PspC-rel_TM"/>
</dbReference>
<feature type="transmembrane region" description="Helical" evidence="7">
    <location>
        <begin position="396"/>
        <end position="418"/>
    </location>
</feature>
<comment type="caution">
    <text evidence="11">The sequence shown here is derived from an EMBL/GenBank/DDBJ whole genome shotgun (WGS) entry which is preliminary data.</text>
</comment>
<evidence type="ECO:0000256" key="7">
    <source>
        <dbReference type="SAM" id="Phobius"/>
    </source>
</evidence>
<evidence type="ECO:0000259" key="10">
    <source>
        <dbReference type="Pfam" id="PF22744"/>
    </source>
</evidence>
<evidence type="ECO:0000256" key="4">
    <source>
        <dbReference type="ARBA" id="ARBA00022989"/>
    </source>
</evidence>
<dbReference type="Pfam" id="PF22571">
    <property type="entry name" value="LiaI-LiaF-TM_PspC"/>
    <property type="match status" value="1"/>
</dbReference>
<keyword evidence="5 7" id="KW-0472">Membrane</keyword>